<feature type="transmembrane region" description="Helical" evidence="1">
    <location>
        <begin position="216"/>
        <end position="234"/>
    </location>
</feature>
<dbReference type="Proteomes" id="UP000231056">
    <property type="component" value="Unassembled WGS sequence"/>
</dbReference>
<dbReference type="InterPro" id="IPR037185">
    <property type="entry name" value="EmrE-like"/>
</dbReference>
<keyword evidence="1" id="KW-0812">Transmembrane</keyword>
<comment type="caution">
    <text evidence="3">The sequence shown here is derived from an EMBL/GenBank/DDBJ whole genome shotgun (WGS) entry which is preliminary data.</text>
</comment>
<feature type="transmembrane region" description="Helical" evidence="1">
    <location>
        <begin position="175"/>
        <end position="195"/>
    </location>
</feature>
<feature type="domain" description="EamA" evidence="2">
    <location>
        <begin position="2"/>
        <end position="136"/>
    </location>
</feature>
<accession>A0A2M6ITP5</accession>
<dbReference type="Pfam" id="PF00892">
    <property type="entry name" value="EamA"/>
    <property type="match status" value="1"/>
</dbReference>
<feature type="transmembrane region" description="Helical" evidence="1">
    <location>
        <begin position="269"/>
        <end position="286"/>
    </location>
</feature>
<proteinExistence type="predicted"/>
<evidence type="ECO:0000313" key="3">
    <source>
        <dbReference type="EMBL" id="PIQ73298.1"/>
    </source>
</evidence>
<dbReference type="AlphaFoldDB" id="A0A2M6ITP5"/>
<sequence>MNWIILTVLAIVSRATYSLGTRLLSRNVTVSPITLSFLLTFTTGLLVLLFNPLVGGLDFSGVKSNLFTLLLIVITSVVGNIVYFAGQRKLDAGVTQIIFSSILIWGGILSVLFLESTFSIQQVVGMIILLTAIIMIQYKKGKISLNKSAAYIVLSAMLFAFFQVGSAQVSSMISAAAYLLITSFGTAFAILIIYFNTIKKDYAPLRTHLKSTVHNLFFASGTSSLYMVFSFLAYKNAPDRGVVVVLLTSQVILSVLFGIVFLKERRGMGMKILAGIMAVIAGILIQS</sequence>
<feature type="transmembrane region" description="Helical" evidence="1">
    <location>
        <begin position="240"/>
        <end position="262"/>
    </location>
</feature>
<dbReference type="GO" id="GO:0016020">
    <property type="term" value="C:membrane"/>
    <property type="evidence" value="ECO:0007669"/>
    <property type="project" value="InterPro"/>
</dbReference>
<protein>
    <recommendedName>
        <fullName evidence="2">EamA domain-containing protein</fullName>
    </recommendedName>
</protein>
<feature type="transmembrane region" description="Helical" evidence="1">
    <location>
        <begin position="33"/>
        <end position="54"/>
    </location>
</feature>
<name>A0A2M6ITP5_9BACT</name>
<reference evidence="3 4" key="1">
    <citation type="submission" date="2017-09" db="EMBL/GenBank/DDBJ databases">
        <title>Depth-based differentiation of microbial function through sediment-hosted aquifers and enrichment of novel symbionts in the deep terrestrial subsurface.</title>
        <authorList>
            <person name="Probst A.J."/>
            <person name="Ladd B."/>
            <person name="Jarett J.K."/>
            <person name="Geller-Mcgrath D.E."/>
            <person name="Sieber C.M."/>
            <person name="Emerson J.B."/>
            <person name="Anantharaman K."/>
            <person name="Thomas B.C."/>
            <person name="Malmstrom R."/>
            <person name="Stieglmeier M."/>
            <person name="Klingl A."/>
            <person name="Woyke T."/>
            <person name="Ryan C.M."/>
            <person name="Banfield J.F."/>
        </authorList>
    </citation>
    <scope>NUCLEOTIDE SEQUENCE [LARGE SCALE GENOMIC DNA]</scope>
    <source>
        <strain evidence="3">CG11_big_fil_rev_8_21_14_0_20_36_8</strain>
    </source>
</reference>
<evidence type="ECO:0000256" key="1">
    <source>
        <dbReference type="SAM" id="Phobius"/>
    </source>
</evidence>
<keyword evidence="1" id="KW-0472">Membrane</keyword>
<feature type="transmembrane region" description="Helical" evidence="1">
    <location>
        <begin position="120"/>
        <end position="138"/>
    </location>
</feature>
<keyword evidence="1" id="KW-1133">Transmembrane helix</keyword>
<dbReference type="InterPro" id="IPR000620">
    <property type="entry name" value="EamA_dom"/>
</dbReference>
<gene>
    <name evidence="3" type="ORF">COV58_03270</name>
</gene>
<feature type="transmembrane region" description="Helical" evidence="1">
    <location>
        <begin position="97"/>
        <end position="114"/>
    </location>
</feature>
<dbReference type="SUPFAM" id="SSF103481">
    <property type="entry name" value="Multidrug resistance efflux transporter EmrE"/>
    <property type="match status" value="2"/>
</dbReference>
<evidence type="ECO:0000313" key="4">
    <source>
        <dbReference type="Proteomes" id="UP000231056"/>
    </source>
</evidence>
<feature type="transmembrane region" description="Helical" evidence="1">
    <location>
        <begin position="150"/>
        <end position="169"/>
    </location>
</feature>
<feature type="transmembrane region" description="Helical" evidence="1">
    <location>
        <begin position="66"/>
        <end position="85"/>
    </location>
</feature>
<evidence type="ECO:0000259" key="2">
    <source>
        <dbReference type="Pfam" id="PF00892"/>
    </source>
</evidence>
<organism evidence="3 4">
    <name type="scientific">Candidatus Roizmanbacteria bacterium CG11_big_fil_rev_8_21_14_0_20_36_8</name>
    <dbReference type="NCBI Taxonomy" id="1974856"/>
    <lineage>
        <taxon>Bacteria</taxon>
        <taxon>Candidatus Roizmaniibacteriota</taxon>
    </lineage>
</organism>
<dbReference type="EMBL" id="PCVM01000075">
    <property type="protein sequence ID" value="PIQ73298.1"/>
    <property type="molecule type" value="Genomic_DNA"/>
</dbReference>